<dbReference type="Pfam" id="PF07238">
    <property type="entry name" value="PilZ"/>
    <property type="match status" value="1"/>
</dbReference>
<feature type="domain" description="PilZ" evidence="1">
    <location>
        <begin position="18"/>
        <end position="105"/>
    </location>
</feature>
<evidence type="ECO:0000259" key="1">
    <source>
        <dbReference type="Pfam" id="PF07238"/>
    </source>
</evidence>
<reference evidence="2 3" key="1">
    <citation type="submission" date="2023-07" db="EMBL/GenBank/DDBJ databases">
        <title>Sorghum-associated microbial communities from plants grown in Nebraska, USA.</title>
        <authorList>
            <person name="Schachtman D."/>
        </authorList>
    </citation>
    <scope>NUCLEOTIDE SEQUENCE [LARGE SCALE GENOMIC DNA]</scope>
    <source>
        <strain evidence="2 3">DS1027</strain>
    </source>
</reference>
<dbReference type="EMBL" id="JAVDRD010000002">
    <property type="protein sequence ID" value="MDR6510457.1"/>
    <property type="molecule type" value="Genomic_DNA"/>
</dbReference>
<sequence length="131" mass="14532">MAAMVNAPVTGDSATRGRRADARARLNIPGRLILRRGVCPCLVEDLSRTGARLVLQCPPALGETGVLEINRLEGFGAAVWIRGGHCGFHFDEPLALEQVIALRQFADHFSEHRREQERTAAREFVQGRRFV</sequence>
<protein>
    <recommendedName>
        <fullName evidence="1">PilZ domain-containing protein</fullName>
    </recommendedName>
</protein>
<dbReference type="Proteomes" id="UP001184150">
    <property type="component" value="Unassembled WGS sequence"/>
</dbReference>
<comment type="caution">
    <text evidence="2">The sequence shown here is derived from an EMBL/GenBank/DDBJ whole genome shotgun (WGS) entry which is preliminary data.</text>
</comment>
<dbReference type="Gene3D" id="2.40.10.220">
    <property type="entry name" value="predicted glycosyltransferase like domains"/>
    <property type="match status" value="1"/>
</dbReference>
<proteinExistence type="predicted"/>
<name>A0ABU1MKM1_9SPHN</name>
<keyword evidence="3" id="KW-1185">Reference proteome</keyword>
<evidence type="ECO:0000313" key="2">
    <source>
        <dbReference type="EMBL" id="MDR6510457.1"/>
    </source>
</evidence>
<accession>A0ABU1MKM1</accession>
<gene>
    <name evidence="2" type="ORF">J2792_001317</name>
</gene>
<evidence type="ECO:0000313" key="3">
    <source>
        <dbReference type="Proteomes" id="UP001184150"/>
    </source>
</evidence>
<organism evidence="2 3">
    <name type="scientific">Novosphingobium capsulatum</name>
    <dbReference type="NCBI Taxonomy" id="13688"/>
    <lineage>
        <taxon>Bacteria</taxon>
        <taxon>Pseudomonadati</taxon>
        <taxon>Pseudomonadota</taxon>
        <taxon>Alphaproteobacteria</taxon>
        <taxon>Sphingomonadales</taxon>
        <taxon>Sphingomonadaceae</taxon>
        <taxon>Novosphingobium</taxon>
    </lineage>
</organism>
<dbReference type="SUPFAM" id="SSF141371">
    <property type="entry name" value="PilZ domain-like"/>
    <property type="match status" value="1"/>
</dbReference>
<dbReference type="InterPro" id="IPR009875">
    <property type="entry name" value="PilZ_domain"/>
</dbReference>